<proteinExistence type="predicted"/>
<dbReference type="Gene3D" id="2.60.120.560">
    <property type="entry name" value="Exo-inulinase, domain 1"/>
    <property type="match status" value="1"/>
</dbReference>
<evidence type="ECO:0000313" key="3">
    <source>
        <dbReference type="Proteomes" id="UP000003688"/>
    </source>
</evidence>
<gene>
    <name evidence="2" type="ORF">Cflav_PD3519</name>
</gene>
<evidence type="ECO:0000313" key="2">
    <source>
        <dbReference type="EMBL" id="EEF60549.1"/>
    </source>
</evidence>
<name>B9XI56_PEDPL</name>
<reference evidence="2 3" key="1">
    <citation type="journal article" date="2011" name="J. Bacteriol.">
        <title>Genome sequence of 'Pedosphaera parvula' Ellin514, an aerobic Verrucomicrobial isolate from pasture soil.</title>
        <authorList>
            <person name="Kant R."/>
            <person name="van Passel M.W."/>
            <person name="Sangwan P."/>
            <person name="Palva A."/>
            <person name="Lucas S."/>
            <person name="Copeland A."/>
            <person name="Lapidus A."/>
            <person name="Glavina Del Rio T."/>
            <person name="Dalin E."/>
            <person name="Tice H."/>
            <person name="Bruce D."/>
            <person name="Goodwin L."/>
            <person name="Pitluck S."/>
            <person name="Chertkov O."/>
            <person name="Larimer F.W."/>
            <person name="Land M.L."/>
            <person name="Hauser L."/>
            <person name="Brettin T.S."/>
            <person name="Detter J.C."/>
            <person name="Han S."/>
            <person name="de Vos W.M."/>
            <person name="Janssen P.H."/>
            <person name="Smidt H."/>
        </authorList>
    </citation>
    <scope>NUCLEOTIDE SEQUENCE [LARGE SCALE GENOMIC DNA]</scope>
    <source>
        <strain evidence="2 3">Ellin514</strain>
    </source>
</reference>
<protein>
    <recommendedName>
        <fullName evidence="4">3-keto-disaccharide hydrolase domain-containing protein</fullName>
    </recommendedName>
</protein>
<organism evidence="2 3">
    <name type="scientific">Pedosphaera parvula (strain Ellin514)</name>
    <dbReference type="NCBI Taxonomy" id="320771"/>
    <lineage>
        <taxon>Bacteria</taxon>
        <taxon>Pseudomonadati</taxon>
        <taxon>Verrucomicrobiota</taxon>
        <taxon>Pedosphaerae</taxon>
        <taxon>Pedosphaerales</taxon>
        <taxon>Pedosphaeraceae</taxon>
        <taxon>Pedosphaera</taxon>
    </lineage>
</organism>
<dbReference type="OrthoDB" id="189593at2"/>
<keyword evidence="3" id="KW-1185">Reference proteome</keyword>
<dbReference type="Proteomes" id="UP000003688">
    <property type="component" value="Unassembled WGS sequence"/>
</dbReference>
<comment type="caution">
    <text evidence="2">The sequence shown here is derived from an EMBL/GenBank/DDBJ whole genome shotgun (WGS) entry which is preliminary data.</text>
</comment>
<evidence type="ECO:0000256" key="1">
    <source>
        <dbReference type="SAM" id="SignalP"/>
    </source>
</evidence>
<feature type="signal peptide" evidence="1">
    <location>
        <begin position="1"/>
        <end position="21"/>
    </location>
</feature>
<dbReference type="AlphaFoldDB" id="B9XI56"/>
<dbReference type="STRING" id="320771.Cflav_PD3519"/>
<dbReference type="RefSeq" id="WP_007415500.1">
    <property type="nucleotide sequence ID" value="NZ_ABOX02000016.1"/>
</dbReference>
<keyword evidence="1" id="KW-0732">Signal</keyword>
<feature type="chain" id="PRO_5002894833" description="3-keto-disaccharide hydrolase domain-containing protein" evidence="1">
    <location>
        <begin position="22"/>
        <end position="217"/>
    </location>
</feature>
<sequence precursor="true">MKKANWIFLGAMLLALQGAMAEEVKPLFENNFESAEIGKVPDGLMVLDGAFAVKEEGGNKFLELPGAPLDTFGVLFGPAVKENIAVSASIDGTKKGRRFPTFAVGSNGQGGYKLQISPGKGELELYKSDEVVAHVPYEWKSGEWTLLKLQVVKAGDGVWKVEGKAWTKGSSEPAKALISYDEKKEPSAGRASIWGQPYATTPIQFDNLMVTKVAEGK</sequence>
<accession>B9XI56</accession>
<evidence type="ECO:0008006" key="4">
    <source>
        <dbReference type="Google" id="ProtNLM"/>
    </source>
</evidence>
<dbReference type="EMBL" id="ABOX02000016">
    <property type="protein sequence ID" value="EEF60549.1"/>
    <property type="molecule type" value="Genomic_DNA"/>
</dbReference>